<protein>
    <recommendedName>
        <fullName evidence="2">Heterokaryon incompatibility domain-containing protein</fullName>
    </recommendedName>
</protein>
<dbReference type="EMBL" id="JAIXMP010000014">
    <property type="protein sequence ID" value="KAI9262236.1"/>
    <property type="molecule type" value="Genomic_DNA"/>
</dbReference>
<proteinExistence type="predicted"/>
<organism evidence="3 4">
    <name type="scientific">Phascolomyces articulosus</name>
    <dbReference type="NCBI Taxonomy" id="60185"/>
    <lineage>
        <taxon>Eukaryota</taxon>
        <taxon>Fungi</taxon>
        <taxon>Fungi incertae sedis</taxon>
        <taxon>Mucoromycota</taxon>
        <taxon>Mucoromycotina</taxon>
        <taxon>Mucoromycetes</taxon>
        <taxon>Mucorales</taxon>
        <taxon>Lichtheimiaceae</taxon>
        <taxon>Phascolomyces</taxon>
    </lineage>
</organism>
<dbReference type="PANTHER" id="PTHR33112:SF12">
    <property type="entry name" value="HETEROKARYON INCOMPATIBILITY DOMAIN-CONTAINING PROTEIN"/>
    <property type="match status" value="1"/>
</dbReference>
<evidence type="ECO:0000259" key="2">
    <source>
        <dbReference type="Pfam" id="PF06985"/>
    </source>
</evidence>
<feature type="domain" description="Heterokaryon incompatibility" evidence="2">
    <location>
        <begin position="183"/>
        <end position="313"/>
    </location>
</feature>
<dbReference type="Pfam" id="PF06985">
    <property type="entry name" value="HET"/>
    <property type="match status" value="1"/>
</dbReference>
<evidence type="ECO:0000313" key="4">
    <source>
        <dbReference type="Proteomes" id="UP001209540"/>
    </source>
</evidence>
<dbReference type="InterPro" id="IPR010730">
    <property type="entry name" value="HET"/>
</dbReference>
<dbReference type="Proteomes" id="UP001209540">
    <property type="component" value="Unassembled WGS sequence"/>
</dbReference>
<accession>A0AAD5PFC8</accession>
<evidence type="ECO:0000256" key="1">
    <source>
        <dbReference type="SAM" id="MobiDB-lite"/>
    </source>
</evidence>
<name>A0AAD5PFC8_9FUNG</name>
<gene>
    <name evidence="3" type="ORF">BDA99DRAFT_510635</name>
</gene>
<dbReference type="AlphaFoldDB" id="A0AAD5PFC8"/>
<feature type="compositionally biased region" description="Low complexity" evidence="1">
    <location>
        <begin position="46"/>
        <end position="58"/>
    </location>
</feature>
<sequence length="762" mass="88120">MYCTYEDIQYCITGGTQARVSNPVYTPTVLQQQQQQQNSNDDKQPTTNSSGTASSSSSLPHIDKNTNSNSFTFRPTLLVRTSDMTVVPGHEAKNGYCALSYCWQWSGSLNSKFDEKADDNYRVDDGLHTLVDHGDVIGQTIIGVATGYYNNVNISFSKSNSNQPRHYTLYNEEGPVDFGEWKTDIEWQKRHIHYHNVKFEQIIQQLCRQFDIEYIWYDQLCIDHDDNTTTKTAIKRKELRQMHQIYSHADYTLAMVPEMHYKKQYQWNHLGERVGDDRGNNLEMDPQYKLRIDQCFQQLIQSKWCQRVWTFSETAASKKVLFVGRNVHMWSDTVLFNLDYAHSWWTINMGASPEYLLQIITTLLQKHSVGGSINASTALWHINKRRCLRSHDKIFALAMVFPNLLLDHITFSYKQALLPLMNCAYSLLAIQDLSVLCFGKKYNDGLFKPVEEEEDKEFCAILHYRRRQEDVLNELAPSWTGLAQEATHLLKMAFHSFPPRTQFSDYHLSPYDNDHSGYLRIQSKSITVTIDLIQKKTIFPQQQKQKQQERTHPKVVYGFDIPQQEDTIEQQGHPVTHGFDIPQQEISIEEKSYMYEVHRVVPVQERQQDSNISVSMDSISYFELPRLTGLMATHWLSQAQQGGIHQKEHDRPLFSNDLINPEAMATLWFSLIEEECKQCIILSDVAFEIDFLLGFKAYPVIIKQSSPSTSAPSMMIDGDFLEPSPSSPGTMDRYKSIGLCFARNIEYIGYDRDESPQIFTIT</sequence>
<feature type="region of interest" description="Disordered" evidence="1">
    <location>
        <begin position="29"/>
        <end position="67"/>
    </location>
</feature>
<reference evidence="3" key="1">
    <citation type="journal article" date="2022" name="IScience">
        <title>Evolution of zygomycete secretomes and the origins of terrestrial fungal ecologies.</title>
        <authorList>
            <person name="Chang Y."/>
            <person name="Wang Y."/>
            <person name="Mondo S."/>
            <person name="Ahrendt S."/>
            <person name="Andreopoulos W."/>
            <person name="Barry K."/>
            <person name="Beard J."/>
            <person name="Benny G.L."/>
            <person name="Blankenship S."/>
            <person name="Bonito G."/>
            <person name="Cuomo C."/>
            <person name="Desiro A."/>
            <person name="Gervers K.A."/>
            <person name="Hundley H."/>
            <person name="Kuo A."/>
            <person name="LaButti K."/>
            <person name="Lang B.F."/>
            <person name="Lipzen A."/>
            <person name="O'Donnell K."/>
            <person name="Pangilinan J."/>
            <person name="Reynolds N."/>
            <person name="Sandor L."/>
            <person name="Smith M.E."/>
            <person name="Tsang A."/>
            <person name="Grigoriev I.V."/>
            <person name="Stajich J.E."/>
            <person name="Spatafora J.W."/>
        </authorList>
    </citation>
    <scope>NUCLEOTIDE SEQUENCE</scope>
    <source>
        <strain evidence="3">RSA 2281</strain>
    </source>
</reference>
<keyword evidence="4" id="KW-1185">Reference proteome</keyword>
<comment type="caution">
    <text evidence="3">The sequence shown here is derived from an EMBL/GenBank/DDBJ whole genome shotgun (WGS) entry which is preliminary data.</text>
</comment>
<evidence type="ECO:0000313" key="3">
    <source>
        <dbReference type="EMBL" id="KAI9262236.1"/>
    </source>
</evidence>
<dbReference type="PANTHER" id="PTHR33112">
    <property type="entry name" value="DOMAIN PROTEIN, PUTATIVE-RELATED"/>
    <property type="match status" value="1"/>
</dbReference>
<reference evidence="3" key="2">
    <citation type="submission" date="2023-02" db="EMBL/GenBank/DDBJ databases">
        <authorList>
            <consortium name="DOE Joint Genome Institute"/>
            <person name="Mondo S.J."/>
            <person name="Chang Y."/>
            <person name="Wang Y."/>
            <person name="Ahrendt S."/>
            <person name="Andreopoulos W."/>
            <person name="Barry K."/>
            <person name="Beard J."/>
            <person name="Benny G.L."/>
            <person name="Blankenship S."/>
            <person name="Bonito G."/>
            <person name="Cuomo C."/>
            <person name="Desiro A."/>
            <person name="Gervers K.A."/>
            <person name="Hundley H."/>
            <person name="Kuo A."/>
            <person name="LaButti K."/>
            <person name="Lang B.F."/>
            <person name="Lipzen A."/>
            <person name="O'Donnell K."/>
            <person name="Pangilinan J."/>
            <person name="Reynolds N."/>
            <person name="Sandor L."/>
            <person name="Smith M.W."/>
            <person name="Tsang A."/>
            <person name="Grigoriev I.V."/>
            <person name="Stajich J.E."/>
            <person name="Spatafora J.W."/>
        </authorList>
    </citation>
    <scope>NUCLEOTIDE SEQUENCE</scope>
    <source>
        <strain evidence="3">RSA 2281</strain>
    </source>
</reference>